<reference evidence="3 4" key="1">
    <citation type="submission" date="2019-10" db="EMBL/GenBank/DDBJ databases">
        <title>Dictyobacter vulcani sp. nov., within the class Ktedonobacteria, isolated from soil of volcanic Mt. Zao.</title>
        <authorList>
            <person name="Zheng Y."/>
            <person name="Wang C.M."/>
            <person name="Sakai Y."/>
            <person name="Abe K."/>
            <person name="Yokota A."/>
            <person name="Yabe S."/>
        </authorList>
    </citation>
    <scope>NUCLEOTIDE SEQUENCE [LARGE SCALE GENOMIC DNA]</scope>
    <source>
        <strain evidence="3 4">W12</strain>
    </source>
</reference>
<name>A0A5J4KZY0_9CHLR</name>
<proteinExistence type="predicted"/>
<organism evidence="3 4">
    <name type="scientific">Dictyobacter vulcani</name>
    <dbReference type="NCBI Taxonomy" id="2607529"/>
    <lineage>
        <taxon>Bacteria</taxon>
        <taxon>Bacillati</taxon>
        <taxon>Chloroflexota</taxon>
        <taxon>Ktedonobacteria</taxon>
        <taxon>Ktedonobacterales</taxon>
        <taxon>Dictyobacteraceae</taxon>
        <taxon>Dictyobacter</taxon>
    </lineage>
</organism>
<feature type="compositionally biased region" description="Polar residues" evidence="1">
    <location>
        <begin position="108"/>
        <end position="121"/>
    </location>
</feature>
<evidence type="ECO:0000256" key="1">
    <source>
        <dbReference type="SAM" id="MobiDB-lite"/>
    </source>
</evidence>
<comment type="caution">
    <text evidence="3">The sequence shown here is derived from an EMBL/GenBank/DDBJ whole genome shotgun (WGS) entry which is preliminary data.</text>
</comment>
<gene>
    <name evidence="3" type="ORF">KDW_62230</name>
</gene>
<evidence type="ECO:0000259" key="2">
    <source>
        <dbReference type="Pfam" id="PF14332"/>
    </source>
</evidence>
<feature type="domain" description="PatA-like N-terminal" evidence="2">
    <location>
        <begin position="12"/>
        <end position="69"/>
    </location>
</feature>
<protein>
    <recommendedName>
        <fullName evidence="2">PatA-like N-terminal domain-containing protein</fullName>
    </recommendedName>
</protein>
<feature type="region of interest" description="Disordered" evidence="1">
    <location>
        <begin position="86"/>
        <end position="145"/>
    </location>
</feature>
<dbReference type="AlphaFoldDB" id="A0A5J4KZY0"/>
<dbReference type="RefSeq" id="WP_162005759.1">
    <property type="nucleotide sequence ID" value="NZ_BKZW01000005.1"/>
</dbReference>
<evidence type="ECO:0000313" key="3">
    <source>
        <dbReference type="EMBL" id="GER92061.1"/>
    </source>
</evidence>
<sequence>MPLKRGTPTDQLTNVLQVIQLGRKTGQLSVERGEGPQREWGEVTFSNGHITAAQSGQLDGQTALAWLRTWGPCRFVFVSTQTDRITGPMAHISGPSSMPSPPPTSQSDFSAQHLTDPNQRAMTGPLKAVSSPVTQGPRRTSAADAGLKRLTQANLSRLHRHLYLLIDGNRSFIELVRLMGRQPGEVQQILQDLENIGIIQFP</sequence>
<accession>A0A5J4KZY0</accession>
<dbReference type="Pfam" id="PF14332">
    <property type="entry name" value="DUF4388"/>
    <property type="match status" value="1"/>
</dbReference>
<keyword evidence="4" id="KW-1185">Reference proteome</keyword>
<evidence type="ECO:0000313" key="4">
    <source>
        <dbReference type="Proteomes" id="UP000326912"/>
    </source>
</evidence>
<dbReference type="EMBL" id="BKZW01000005">
    <property type="protein sequence ID" value="GER92061.1"/>
    <property type="molecule type" value="Genomic_DNA"/>
</dbReference>
<dbReference type="InterPro" id="IPR025497">
    <property type="entry name" value="PatA-like_N"/>
</dbReference>
<dbReference type="Proteomes" id="UP000326912">
    <property type="component" value="Unassembled WGS sequence"/>
</dbReference>